<feature type="region of interest" description="Disordered" evidence="1">
    <location>
        <begin position="44"/>
        <end position="67"/>
    </location>
</feature>
<protein>
    <submittedName>
        <fullName evidence="3">Excalibur calcium-binding domain-containing protein</fullName>
    </submittedName>
</protein>
<feature type="domain" description="Excalibur calcium-binding" evidence="2">
    <location>
        <begin position="31"/>
        <end position="67"/>
    </location>
</feature>
<evidence type="ECO:0000313" key="3">
    <source>
        <dbReference type="EMBL" id="AZP04548.1"/>
    </source>
</evidence>
<accession>A0A3Q9BKI7</accession>
<feature type="compositionally biased region" description="Basic and acidic residues" evidence="1">
    <location>
        <begin position="53"/>
        <end position="67"/>
    </location>
</feature>
<dbReference type="AlphaFoldDB" id="A0A3Q9BKI7"/>
<dbReference type="InterPro" id="IPR008613">
    <property type="entry name" value="Excalibur_Ca-bd_domain"/>
</dbReference>
<evidence type="ECO:0000313" key="4">
    <source>
        <dbReference type="Proteomes" id="UP000273326"/>
    </source>
</evidence>
<dbReference type="Pfam" id="PF05901">
    <property type="entry name" value="Excalibur"/>
    <property type="match status" value="1"/>
</dbReference>
<feature type="region of interest" description="Disordered" evidence="1">
    <location>
        <begin position="1"/>
        <end position="28"/>
    </location>
</feature>
<evidence type="ECO:0000259" key="2">
    <source>
        <dbReference type="SMART" id="SM00894"/>
    </source>
</evidence>
<gene>
    <name evidence="3" type="ORF">EJN90_07830</name>
</gene>
<name>A0A3Q9BKI7_9LACT</name>
<keyword evidence="4" id="KW-1185">Reference proteome</keyword>
<evidence type="ECO:0000256" key="1">
    <source>
        <dbReference type="SAM" id="MobiDB-lite"/>
    </source>
</evidence>
<dbReference type="SMART" id="SM00894">
    <property type="entry name" value="Excalibur"/>
    <property type="match status" value="1"/>
</dbReference>
<feature type="compositionally biased region" description="Polar residues" evidence="1">
    <location>
        <begin position="7"/>
        <end position="16"/>
    </location>
</feature>
<dbReference type="KEGG" id="jeh:EJN90_07830"/>
<reference evidence="4" key="1">
    <citation type="submission" date="2018-12" db="EMBL/GenBank/DDBJ databases">
        <title>Complete genome sequencing of Jeotgalibaca sp. H21T32.</title>
        <authorList>
            <person name="Bae J.-W."/>
            <person name="Lee S.-Y."/>
        </authorList>
    </citation>
    <scope>NUCLEOTIDE SEQUENCE [LARGE SCALE GENOMIC DNA]</scope>
    <source>
        <strain evidence="4">H21T32</strain>
    </source>
</reference>
<organism evidence="3 4">
    <name type="scientific">Jeotgalibaca ciconiae</name>
    <dbReference type="NCBI Taxonomy" id="2496265"/>
    <lineage>
        <taxon>Bacteria</taxon>
        <taxon>Bacillati</taxon>
        <taxon>Bacillota</taxon>
        <taxon>Bacilli</taxon>
        <taxon>Lactobacillales</taxon>
        <taxon>Carnobacteriaceae</taxon>
        <taxon>Jeotgalibaca</taxon>
    </lineage>
</organism>
<proteinExistence type="predicted"/>
<dbReference type="Proteomes" id="UP000273326">
    <property type="component" value="Chromosome"/>
</dbReference>
<sequence length="67" mass="7322">MLLKSPFRNSIKSCETASRRRNSSTGPKNIFYQNCTVVRAAGADPIRAGDPGWDTKFDRDGDGVGCE</sequence>
<dbReference type="OrthoDB" id="2139622at2"/>
<dbReference type="EMBL" id="CP034465">
    <property type="protein sequence ID" value="AZP04548.1"/>
    <property type="molecule type" value="Genomic_DNA"/>
</dbReference>